<organism evidence="1 2">
    <name type="scientific">Anaerospora hongkongensis</name>
    <dbReference type="NCBI Taxonomy" id="244830"/>
    <lineage>
        <taxon>Bacteria</taxon>
        <taxon>Bacillati</taxon>
        <taxon>Bacillota</taxon>
        <taxon>Negativicutes</taxon>
        <taxon>Selenomonadales</taxon>
        <taxon>Sporomusaceae</taxon>
        <taxon>Anaerospora</taxon>
    </lineage>
</organism>
<proteinExistence type="predicted"/>
<gene>
    <name evidence="1" type="ORF">EV210_101377</name>
</gene>
<dbReference type="Proteomes" id="UP000295063">
    <property type="component" value="Unassembled WGS sequence"/>
</dbReference>
<protein>
    <submittedName>
        <fullName evidence="1">Uncharacterized protein</fullName>
    </submittedName>
</protein>
<sequence>MKVSKGSVRVKYDQEKDVFHITADTPQGTPLDQVIDGSMIRKINFPPLQLLALKMQKKQME</sequence>
<dbReference type="RefSeq" id="WP_132074679.1">
    <property type="nucleotide sequence ID" value="NZ_SLUI01000001.1"/>
</dbReference>
<name>A0A4R1Q6G1_9FIRM</name>
<keyword evidence="2" id="KW-1185">Reference proteome</keyword>
<accession>A0A4R1Q6G1</accession>
<dbReference type="AlphaFoldDB" id="A0A4R1Q6G1"/>
<evidence type="ECO:0000313" key="2">
    <source>
        <dbReference type="Proteomes" id="UP000295063"/>
    </source>
</evidence>
<dbReference type="EMBL" id="SLUI01000001">
    <property type="protein sequence ID" value="TCL40176.1"/>
    <property type="molecule type" value="Genomic_DNA"/>
</dbReference>
<comment type="caution">
    <text evidence="1">The sequence shown here is derived from an EMBL/GenBank/DDBJ whole genome shotgun (WGS) entry which is preliminary data.</text>
</comment>
<evidence type="ECO:0000313" key="1">
    <source>
        <dbReference type="EMBL" id="TCL40176.1"/>
    </source>
</evidence>
<reference evidence="1 2" key="1">
    <citation type="submission" date="2019-03" db="EMBL/GenBank/DDBJ databases">
        <title>Genomic Encyclopedia of Type Strains, Phase IV (KMG-IV): sequencing the most valuable type-strain genomes for metagenomic binning, comparative biology and taxonomic classification.</title>
        <authorList>
            <person name="Goeker M."/>
        </authorList>
    </citation>
    <scope>NUCLEOTIDE SEQUENCE [LARGE SCALE GENOMIC DNA]</scope>
    <source>
        <strain evidence="1 2">DSM 15969</strain>
    </source>
</reference>